<dbReference type="Proteomes" id="UP001589867">
    <property type="component" value="Unassembled WGS sequence"/>
</dbReference>
<evidence type="ECO:0000313" key="3">
    <source>
        <dbReference type="Proteomes" id="UP001589867"/>
    </source>
</evidence>
<feature type="transmembrane region" description="Helical" evidence="1">
    <location>
        <begin position="37"/>
        <end position="55"/>
    </location>
</feature>
<keyword evidence="1" id="KW-0472">Membrane</keyword>
<dbReference type="RefSeq" id="WP_377252936.1">
    <property type="nucleotide sequence ID" value="NZ_JBHLUH010000039.1"/>
</dbReference>
<reference evidence="2 3" key="1">
    <citation type="submission" date="2024-09" db="EMBL/GenBank/DDBJ databases">
        <authorList>
            <person name="Sun Q."/>
            <person name="Mori K."/>
        </authorList>
    </citation>
    <scope>NUCLEOTIDE SEQUENCE [LARGE SCALE GENOMIC DNA]</scope>
    <source>
        <strain evidence="2 3">TBRC 3947</strain>
    </source>
</reference>
<feature type="transmembrane region" description="Helical" evidence="1">
    <location>
        <begin position="9"/>
        <end position="31"/>
    </location>
</feature>
<comment type="caution">
    <text evidence="2">The sequence shown here is derived from an EMBL/GenBank/DDBJ whole genome shotgun (WGS) entry which is preliminary data.</text>
</comment>
<keyword evidence="1" id="KW-0812">Transmembrane</keyword>
<keyword evidence="3" id="KW-1185">Reference proteome</keyword>
<name>A0ABV6M5P5_9ACTN</name>
<protein>
    <submittedName>
        <fullName evidence="2">Uncharacterized protein</fullName>
    </submittedName>
</protein>
<accession>A0ABV6M5P5</accession>
<evidence type="ECO:0000313" key="2">
    <source>
        <dbReference type="EMBL" id="MFC0529869.1"/>
    </source>
</evidence>
<proteinExistence type="predicted"/>
<sequence>MPTIRRKMLLWAGGMTATAAAFLLAVLDLIVDELVPLITALAFLPLFVWLTVSSWREK</sequence>
<dbReference type="EMBL" id="JBHLUH010000039">
    <property type="protein sequence ID" value="MFC0529869.1"/>
    <property type="molecule type" value="Genomic_DNA"/>
</dbReference>
<gene>
    <name evidence="2" type="ORF">ACFFIA_19600</name>
</gene>
<organism evidence="2 3">
    <name type="scientific">Phytohabitans kaempferiae</name>
    <dbReference type="NCBI Taxonomy" id="1620943"/>
    <lineage>
        <taxon>Bacteria</taxon>
        <taxon>Bacillati</taxon>
        <taxon>Actinomycetota</taxon>
        <taxon>Actinomycetes</taxon>
        <taxon>Micromonosporales</taxon>
        <taxon>Micromonosporaceae</taxon>
    </lineage>
</organism>
<keyword evidence="1" id="KW-1133">Transmembrane helix</keyword>
<evidence type="ECO:0000256" key="1">
    <source>
        <dbReference type="SAM" id="Phobius"/>
    </source>
</evidence>